<protein>
    <submittedName>
        <fullName evidence="7">MFS transporter</fullName>
    </submittedName>
</protein>
<dbReference type="PANTHER" id="PTHR23501">
    <property type="entry name" value="MAJOR FACILITATOR SUPERFAMILY"/>
    <property type="match status" value="1"/>
</dbReference>
<evidence type="ECO:0000256" key="2">
    <source>
        <dbReference type="ARBA" id="ARBA00022692"/>
    </source>
</evidence>
<keyword evidence="4 5" id="KW-0472">Membrane</keyword>
<dbReference type="Pfam" id="PF07690">
    <property type="entry name" value="MFS_1"/>
    <property type="match status" value="1"/>
</dbReference>
<gene>
    <name evidence="7" type="ORF">G3M58_17665</name>
</gene>
<dbReference type="EMBL" id="JAAGMN010001691">
    <property type="protein sequence ID" value="NEE08272.1"/>
    <property type="molecule type" value="Genomic_DNA"/>
</dbReference>
<accession>A0A6G3WS52</accession>
<feature type="transmembrane region" description="Helical" evidence="5">
    <location>
        <begin position="132"/>
        <end position="150"/>
    </location>
</feature>
<feature type="transmembrane region" description="Helical" evidence="5">
    <location>
        <begin position="293"/>
        <end position="314"/>
    </location>
</feature>
<evidence type="ECO:0000256" key="3">
    <source>
        <dbReference type="ARBA" id="ARBA00022989"/>
    </source>
</evidence>
<evidence type="ECO:0000256" key="5">
    <source>
        <dbReference type="SAM" id="Phobius"/>
    </source>
</evidence>
<evidence type="ECO:0000256" key="4">
    <source>
        <dbReference type="ARBA" id="ARBA00023136"/>
    </source>
</evidence>
<dbReference type="GO" id="GO:0005886">
    <property type="term" value="C:plasma membrane"/>
    <property type="evidence" value="ECO:0007669"/>
    <property type="project" value="UniProtKB-SubCell"/>
</dbReference>
<evidence type="ECO:0000313" key="7">
    <source>
        <dbReference type="EMBL" id="NEE08272.1"/>
    </source>
</evidence>
<feature type="non-terminal residue" evidence="7">
    <location>
        <position position="315"/>
    </location>
</feature>
<dbReference type="InterPro" id="IPR011701">
    <property type="entry name" value="MFS"/>
</dbReference>
<feature type="transmembrane region" description="Helical" evidence="5">
    <location>
        <begin position="162"/>
        <end position="181"/>
    </location>
</feature>
<proteinExistence type="predicted"/>
<dbReference type="GO" id="GO:0022857">
    <property type="term" value="F:transmembrane transporter activity"/>
    <property type="evidence" value="ECO:0007669"/>
    <property type="project" value="InterPro"/>
</dbReference>
<organism evidence="7">
    <name type="scientific">Streptomyces sp. SID7499</name>
    <dbReference type="NCBI Taxonomy" id="2706086"/>
    <lineage>
        <taxon>Bacteria</taxon>
        <taxon>Bacillati</taxon>
        <taxon>Actinomycetota</taxon>
        <taxon>Actinomycetes</taxon>
        <taxon>Kitasatosporales</taxon>
        <taxon>Streptomycetaceae</taxon>
        <taxon>Streptomyces</taxon>
    </lineage>
</organism>
<reference evidence="7" key="1">
    <citation type="submission" date="2020-01" db="EMBL/GenBank/DDBJ databases">
        <title>Insect and environment-associated Actinomycetes.</title>
        <authorList>
            <person name="Currrie C."/>
            <person name="Chevrette M."/>
            <person name="Carlson C."/>
            <person name="Stubbendieck R."/>
            <person name="Wendt-Pienkowski E."/>
        </authorList>
    </citation>
    <scope>NUCLEOTIDE SEQUENCE</scope>
    <source>
        <strain evidence="7">SID7499</strain>
    </source>
</reference>
<sequence>NVPVGALALLLISGLRLPRTPRSGARVDYPGVLLLAVAVSALVLVTTWGGRELAWTSPVLLTVAACGVAALLALLVVERRADEAVLPLALFRTANFSLITLVGLLLGAVLTSAVTFLPILGQSSQGSSATGSGLLLLPMFGAMVLVGLFAGRFITATGKYKIVVLLGGFFLVAGSFLLVPVDRDTSPYFSGACMAALGIGMGLLTQTTILISLQSAPIEDLGAASGAATLARTLGGSIGVAVSGALFAGAVSRVPAPDSAAPSPEGAATLDPAALAQLPAAVRESYQSAVAQGASHVFVFTGVLAAVALAAAFFL</sequence>
<dbReference type="AlphaFoldDB" id="A0A6G3WS52"/>
<dbReference type="InterPro" id="IPR036259">
    <property type="entry name" value="MFS_trans_sf"/>
</dbReference>
<feature type="non-terminal residue" evidence="7">
    <location>
        <position position="1"/>
    </location>
</feature>
<dbReference type="SUPFAM" id="SSF103473">
    <property type="entry name" value="MFS general substrate transporter"/>
    <property type="match status" value="1"/>
</dbReference>
<feature type="transmembrane region" description="Helical" evidence="5">
    <location>
        <begin position="98"/>
        <end position="120"/>
    </location>
</feature>
<feature type="transmembrane region" description="Helical" evidence="5">
    <location>
        <begin position="187"/>
        <end position="205"/>
    </location>
</feature>
<comment type="caution">
    <text evidence="7">The sequence shown here is derived from an EMBL/GenBank/DDBJ whole genome shotgun (WGS) entry which is preliminary data.</text>
</comment>
<feature type="transmembrane region" description="Helical" evidence="5">
    <location>
        <begin position="55"/>
        <end position="77"/>
    </location>
</feature>
<keyword evidence="2 5" id="KW-0812">Transmembrane</keyword>
<keyword evidence="3 5" id="KW-1133">Transmembrane helix</keyword>
<dbReference type="InterPro" id="IPR020846">
    <property type="entry name" value="MFS_dom"/>
</dbReference>
<feature type="transmembrane region" description="Helical" evidence="5">
    <location>
        <begin position="29"/>
        <end position="49"/>
    </location>
</feature>
<comment type="subcellular location">
    <subcellularLocation>
        <location evidence="1">Cell membrane</location>
        <topology evidence="1">Multi-pass membrane protein</topology>
    </subcellularLocation>
</comment>
<evidence type="ECO:0000259" key="6">
    <source>
        <dbReference type="PROSITE" id="PS50850"/>
    </source>
</evidence>
<evidence type="ECO:0000256" key="1">
    <source>
        <dbReference type="ARBA" id="ARBA00004651"/>
    </source>
</evidence>
<dbReference type="PROSITE" id="PS50850">
    <property type="entry name" value="MFS"/>
    <property type="match status" value="1"/>
</dbReference>
<name>A0A6G3WS52_9ACTN</name>
<dbReference type="Gene3D" id="1.20.1250.20">
    <property type="entry name" value="MFS general substrate transporter like domains"/>
    <property type="match status" value="1"/>
</dbReference>
<dbReference type="PANTHER" id="PTHR23501:SF197">
    <property type="entry name" value="COMD"/>
    <property type="match status" value="1"/>
</dbReference>
<feature type="domain" description="Major facilitator superfamily (MFS) profile" evidence="6">
    <location>
        <begin position="1"/>
        <end position="315"/>
    </location>
</feature>